<dbReference type="Pfam" id="PF00178">
    <property type="entry name" value="Ets"/>
    <property type="match status" value="1"/>
</dbReference>
<evidence type="ECO:0000313" key="14">
    <source>
        <dbReference type="RefSeq" id="XP_018549884.1"/>
    </source>
</evidence>
<evidence type="ECO:0000256" key="9">
    <source>
        <dbReference type="RuleBase" id="RU004019"/>
    </source>
</evidence>
<feature type="region of interest" description="Disordered" evidence="10">
    <location>
        <begin position="175"/>
        <end position="217"/>
    </location>
</feature>
<reference evidence="13 14" key="1">
    <citation type="submission" date="2025-04" db="UniProtKB">
        <authorList>
            <consortium name="RefSeq"/>
        </authorList>
    </citation>
    <scope>IDENTIFICATION</scope>
    <source>
        <tissue evidence="13 14">Brain</tissue>
    </source>
</reference>
<evidence type="ECO:0000256" key="10">
    <source>
        <dbReference type="SAM" id="MobiDB-lite"/>
    </source>
</evidence>
<dbReference type="PROSITE" id="PS00346">
    <property type="entry name" value="ETS_DOMAIN_2"/>
    <property type="match status" value="1"/>
</dbReference>
<name>A0AAJ7VEP2_LATCA</name>
<dbReference type="InterPro" id="IPR036388">
    <property type="entry name" value="WH-like_DNA-bd_sf"/>
</dbReference>
<dbReference type="RefSeq" id="XP_018549884.1">
    <property type="nucleotide sequence ID" value="XM_018694368.2"/>
</dbReference>
<dbReference type="GO" id="GO:0030154">
    <property type="term" value="P:cell differentiation"/>
    <property type="evidence" value="ECO:0007669"/>
    <property type="project" value="TreeGrafter"/>
</dbReference>
<feature type="compositionally biased region" description="Acidic residues" evidence="10">
    <location>
        <begin position="321"/>
        <end position="331"/>
    </location>
</feature>
<dbReference type="Pfam" id="PF12310">
    <property type="entry name" value="Elf-1_N"/>
    <property type="match status" value="1"/>
</dbReference>
<evidence type="ECO:0000256" key="3">
    <source>
        <dbReference type="ARBA" id="ARBA00022553"/>
    </source>
</evidence>
<keyword evidence="6" id="KW-0010">Activator</keyword>
<feature type="compositionally biased region" description="Pro residues" evidence="10">
    <location>
        <begin position="520"/>
        <end position="532"/>
    </location>
</feature>
<organism evidence="12 13">
    <name type="scientific">Lates calcarifer</name>
    <name type="common">Barramundi</name>
    <name type="synonym">Holocentrus calcarifer</name>
    <dbReference type="NCBI Taxonomy" id="8187"/>
    <lineage>
        <taxon>Eukaryota</taxon>
        <taxon>Metazoa</taxon>
        <taxon>Chordata</taxon>
        <taxon>Craniata</taxon>
        <taxon>Vertebrata</taxon>
        <taxon>Euteleostomi</taxon>
        <taxon>Actinopterygii</taxon>
        <taxon>Neopterygii</taxon>
        <taxon>Teleostei</taxon>
        <taxon>Neoteleostei</taxon>
        <taxon>Acanthomorphata</taxon>
        <taxon>Carangaria</taxon>
        <taxon>Carangaria incertae sedis</taxon>
        <taxon>Centropomidae</taxon>
        <taxon>Lates</taxon>
    </lineage>
</organism>
<keyword evidence="4" id="KW-0805">Transcription regulation</keyword>
<dbReference type="PROSITE" id="PS00345">
    <property type="entry name" value="ETS_DOMAIN_1"/>
    <property type="match status" value="1"/>
</dbReference>
<accession>A0AAJ7VEP2</accession>
<dbReference type="FunFam" id="1.10.10.10:FF:000066">
    <property type="entry name" value="ETS-related transcription factor Elf-2 isoform X1"/>
    <property type="match status" value="1"/>
</dbReference>
<proteinExistence type="inferred from homology"/>
<keyword evidence="8 9" id="KW-0539">Nucleus</keyword>
<keyword evidence="5 9" id="KW-0238">DNA-binding</keyword>
<feature type="compositionally biased region" description="Low complexity" evidence="10">
    <location>
        <begin position="537"/>
        <end position="547"/>
    </location>
</feature>
<evidence type="ECO:0000259" key="11">
    <source>
        <dbReference type="PROSITE" id="PS50061"/>
    </source>
</evidence>
<evidence type="ECO:0000256" key="5">
    <source>
        <dbReference type="ARBA" id="ARBA00023125"/>
    </source>
</evidence>
<dbReference type="RefSeq" id="XP_018549883.1">
    <property type="nucleotide sequence ID" value="XM_018694367.2"/>
</dbReference>
<dbReference type="Proteomes" id="UP000694890">
    <property type="component" value="Linkage group LG8"/>
</dbReference>
<evidence type="ECO:0000313" key="13">
    <source>
        <dbReference type="RefSeq" id="XP_018549883.1"/>
    </source>
</evidence>
<dbReference type="PANTHER" id="PTHR11849">
    <property type="entry name" value="ETS"/>
    <property type="match status" value="1"/>
</dbReference>
<dbReference type="GO" id="GO:0005634">
    <property type="term" value="C:nucleus"/>
    <property type="evidence" value="ECO:0007669"/>
    <property type="project" value="UniProtKB-SubCell"/>
</dbReference>
<evidence type="ECO:0000256" key="1">
    <source>
        <dbReference type="ARBA" id="ARBA00004123"/>
    </source>
</evidence>
<feature type="region of interest" description="Disordered" evidence="10">
    <location>
        <begin position="515"/>
        <end position="564"/>
    </location>
</feature>
<dbReference type="SUPFAM" id="SSF46785">
    <property type="entry name" value="Winged helix' DNA-binding domain"/>
    <property type="match status" value="1"/>
</dbReference>
<feature type="compositionally biased region" description="Polar residues" evidence="10">
    <location>
        <begin position="344"/>
        <end position="356"/>
    </location>
</feature>
<comment type="similarity">
    <text evidence="2 9">Belongs to the ETS family.</text>
</comment>
<dbReference type="SMART" id="SM00413">
    <property type="entry name" value="ETS"/>
    <property type="match status" value="1"/>
</dbReference>
<dbReference type="PROSITE" id="PS50061">
    <property type="entry name" value="ETS_DOMAIN_3"/>
    <property type="match status" value="1"/>
</dbReference>
<evidence type="ECO:0000256" key="6">
    <source>
        <dbReference type="ARBA" id="ARBA00023159"/>
    </source>
</evidence>
<dbReference type="GO" id="GO:0043565">
    <property type="term" value="F:sequence-specific DNA binding"/>
    <property type="evidence" value="ECO:0007669"/>
    <property type="project" value="InterPro"/>
</dbReference>
<dbReference type="GO" id="GO:0000981">
    <property type="term" value="F:DNA-binding transcription factor activity, RNA polymerase II-specific"/>
    <property type="evidence" value="ECO:0007669"/>
    <property type="project" value="TreeGrafter"/>
</dbReference>
<dbReference type="AlphaFoldDB" id="A0AAJ7VEP2"/>
<dbReference type="PANTHER" id="PTHR11849:SF10">
    <property type="entry name" value="ETS-RELATED TRANSCRIPTION FACTOR ELF-2"/>
    <property type="match status" value="1"/>
</dbReference>
<dbReference type="InterPro" id="IPR000418">
    <property type="entry name" value="Ets_dom"/>
</dbReference>
<dbReference type="InterPro" id="IPR022084">
    <property type="entry name" value="TF_Elf_N"/>
</dbReference>
<dbReference type="InterPro" id="IPR046328">
    <property type="entry name" value="ETS_fam"/>
</dbReference>
<evidence type="ECO:0000256" key="8">
    <source>
        <dbReference type="ARBA" id="ARBA00023242"/>
    </source>
</evidence>
<sequence length="564" mass="60765">MTSVVVSDGGGNIVEYVTVVEEPQQCEQHPAEEEEEEEEVVQQEVEAVVIEGGEEVEEDVEEEEGVVLQEEGCPAVIVEEVPSAQVEECYSAQVLVYDDETYLMQDVAEEQEVVTEVAETVEMSGHDMVCFDKTFEAAEALLHMESPGGLHSERNTAEDVMMETVVEVSTECGPIEEESFPIPPECEPAAKKKRGGGRKPKSHQPASNGSFDLGIKKRQREGKGNTTYLWEFLLELLQDKNTCPRYIKWMQREKGIFKLVDSKAVSKLWGKHKNKPDMNYETMGRALRYYYQRGILAKVEGQRLAYQFKDMPKNIRVIEEEEEGEDVEDAEGMVSGQHPAHQQGPASLGTNSPAATQPQQTYVTVIPSNAATRPIRAMPVVMTNSLGQVTLNSSSILTTTTGVPVTVANASAGAPPKLVIQALPTVLPAGSKAGEKITIITIPANQLATLMQANSTGQVTQLIQAKPVATQLAPAAAKPAAGTAPTVQLTTGRTAPQLILAKPAAVAQPLPQLQVSQPHPTLPKIPTQPPKPSNCQPEAAQSEVAAEAPPPSSPPAASAETLSS</sequence>
<evidence type="ECO:0000256" key="4">
    <source>
        <dbReference type="ARBA" id="ARBA00023015"/>
    </source>
</evidence>
<dbReference type="CTD" id="445489"/>
<dbReference type="PRINTS" id="PR00454">
    <property type="entry name" value="ETSDOMAIN"/>
</dbReference>
<dbReference type="GO" id="GO:0045893">
    <property type="term" value="P:positive regulation of DNA-templated transcription"/>
    <property type="evidence" value="ECO:0007669"/>
    <property type="project" value="UniProtKB-ARBA"/>
</dbReference>
<dbReference type="KEGG" id="lcf:108895515"/>
<dbReference type="InterPro" id="IPR036390">
    <property type="entry name" value="WH_DNA-bd_sf"/>
</dbReference>
<evidence type="ECO:0000313" key="12">
    <source>
        <dbReference type="Proteomes" id="UP000694890"/>
    </source>
</evidence>
<keyword evidence="3" id="KW-0597">Phosphoprotein</keyword>
<gene>
    <name evidence="13 14" type="primary">elf2a</name>
</gene>
<evidence type="ECO:0000256" key="7">
    <source>
        <dbReference type="ARBA" id="ARBA00023163"/>
    </source>
</evidence>
<comment type="subcellular location">
    <subcellularLocation>
        <location evidence="1 9">Nucleus</location>
    </subcellularLocation>
</comment>
<dbReference type="Gene3D" id="1.10.10.10">
    <property type="entry name" value="Winged helix-like DNA-binding domain superfamily/Winged helix DNA-binding domain"/>
    <property type="match status" value="1"/>
</dbReference>
<dbReference type="GeneID" id="108895515"/>
<feature type="compositionally biased region" description="Basic residues" evidence="10">
    <location>
        <begin position="191"/>
        <end position="202"/>
    </location>
</feature>
<keyword evidence="7" id="KW-0804">Transcription</keyword>
<protein>
    <submittedName>
        <fullName evidence="13 14">ETS-related transcription factor Elf-2a isoform X1</fullName>
    </submittedName>
</protein>
<evidence type="ECO:0000256" key="2">
    <source>
        <dbReference type="ARBA" id="ARBA00005562"/>
    </source>
</evidence>
<feature type="compositionally biased region" description="Low complexity" evidence="10">
    <location>
        <begin position="555"/>
        <end position="564"/>
    </location>
</feature>
<feature type="region of interest" description="Disordered" evidence="10">
    <location>
        <begin position="321"/>
        <end position="356"/>
    </location>
</feature>
<feature type="domain" description="ETS" evidence="11">
    <location>
        <begin position="227"/>
        <end position="309"/>
    </location>
</feature>